<name>A0ABP7AWC4_9ACTN</name>
<dbReference type="PRINTS" id="PR00455">
    <property type="entry name" value="HTHTETR"/>
</dbReference>
<gene>
    <name evidence="7" type="ORF">GCM10022224_000560</name>
</gene>
<proteinExistence type="predicted"/>
<evidence type="ECO:0000313" key="8">
    <source>
        <dbReference type="Proteomes" id="UP001500902"/>
    </source>
</evidence>
<reference evidence="8" key="1">
    <citation type="journal article" date="2019" name="Int. J. Syst. Evol. Microbiol.">
        <title>The Global Catalogue of Microorganisms (GCM) 10K type strain sequencing project: providing services to taxonomists for standard genome sequencing and annotation.</title>
        <authorList>
            <consortium name="The Broad Institute Genomics Platform"/>
            <consortium name="The Broad Institute Genome Sequencing Center for Infectious Disease"/>
            <person name="Wu L."/>
            <person name="Ma J."/>
        </authorList>
    </citation>
    <scope>NUCLEOTIDE SEQUENCE [LARGE SCALE GENOMIC DNA]</scope>
    <source>
        <strain evidence="8">JCM 16904</strain>
    </source>
</reference>
<organism evidence="7 8">
    <name type="scientific">Nonomuraea antimicrobica</name>
    <dbReference type="NCBI Taxonomy" id="561173"/>
    <lineage>
        <taxon>Bacteria</taxon>
        <taxon>Bacillati</taxon>
        <taxon>Actinomycetota</taxon>
        <taxon>Actinomycetes</taxon>
        <taxon>Streptosporangiales</taxon>
        <taxon>Streptosporangiaceae</taxon>
        <taxon>Nonomuraea</taxon>
    </lineage>
</organism>
<dbReference type="Gene3D" id="1.10.357.10">
    <property type="entry name" value="Tetracycline Repressor, domain 2"/>
    <property type="match status" value="1"/>
</dbReference>
<dbReference type="PANTHER" id="PTHR30055">
    <property type="entry name" value="HTH-TYPE TRANSCRIPTIONAL REGULATOR RUTR"/>
    <property type="match status" value="1"/>
</dbReference>
<feature type="region of interest" description="Disordered" evidence="5">
    <location>
        <begin position="1"/>
        <end position="33"/>
    </location>
</feature>
<dbReference type="PANTHER" id="PTHR30055:SF234">
    <property type="entry name" value="HTH-TYPE TRANSCRIPTIONAL REGULATOR BETI"/>
    <property type="match status" value="1"/>
</dbReference>
<dbReference type="InterPro" id="IPR050109">
    <property type="entry name" value="HTH-type_TetR-like_transc_reg"/>
</dbReference>
<accession>A0ABP7AWC4</accession>
<feature type="compositionally biased region" description="Low complexity" evidence="5">
    <location>
        <begin position="1"/>
        <end position="31"/>
    </location>
</feature>
<comment type="caution">
    <text evidence="7">The sequence shown here is derived from an EMBL/GenBank/DDBJ whole genome shotgun (WGS) entry which is preliminary data.</text>
</comment>
<evidence type="ECO:0000256" key="4">
    <source>
        <dbReference type="PROSITE-ProRule" id="PRU00335"/>
    </source>
</evidence>
<feature type="DNA-binding region" description="H-T-H motif" evidence="4">
    <location>
        <begin position="97"/>
        <end position="116"/>
    </location>
</feature>
<dbReference type="SUPFAM" id="SSF48498">
    <property type="entry name" value="Tetracyclin repressor-like, C-terminal domain"/>
    <property type="match status" value="1"/>
</dbReference>
<evidence type="ECO:0000259" key="6">
    <source>
        <dbReference type="PROSITE" id="PS50977"/>
    </source>
</evidence>
<dbReference type="Pfam" id="PF00440">
    <property type="entry name" value="TetR_N"/>
    <property type="match status" value="1"/>
</dbReference>
<dbReference type="Proteomes" id="UP001500902">
    <property type="component" value="Unassembled WGS sequence"/>
</dbReference>
<keyword evidence="1" id="KW-0805">Transcription regulation</keyword>
<keyword evidence="2 4" id="KW-0238">DNA-binding</keyword>
<dbReference type="SUPFAM" id="SSF46689">
    <property type="entry name" value="Homeodomain-like"/>
    <property type="match status" value="1"/>
</dbReference>
<keyword evidence="8" id="KW-1185">Reference proteome</keyword>
<feature type="domain" description="HTH tetR-type" evidence="6">
    <location>
        <begin position="75"/>
        <end position="134"/>
    </location>
</feature>
<dbReference type="EMBL" id="BAAAZP010000003">
    <property type="protein sequence ID" value="GAA3642134.1"/>
    <property type="molecule type" value="Genomic_DNA"/>
</dbReference>
<dbReference type="InterPro" id="IPR036271">
    <property type="entry name" value="Tet_transcr_reg_TetR-rel_C_sf"/>
</dbReference>
<evidence type="ECO:0000256" key="2">
    <source>
        <dbReference type="ARBA" id="ARBA00023125"/>
    </source>
</evidence>
<dbReference type="Pfam" id="PF21597">
    <property type="entry name" value="TetR_C_43"/>
    <property type="match status" value="1"/>
</dbReference>
<evidence type="ECO:0000256" key="1">
    <source>
        <dbReference type="ARBA" id="ARBA00023015"/>
    </source>
</evidence>
<evidence type="ECO:0000313" key="7">
    <source>
        <dbReference type="EMBL" id="GAA3642134.1"/>
    </source>
</evidence>
<evidence type="ECO:0000256" key="5">
    <source>
        <dbReference type="SAM" id="MobiDB-lite"/>
    </source>
</evidence>
<dbReference type="InterPro" id="IPR049445">
    <property type="entry name" value="TetR_SbtR-like_C"/>
</dbReference>
<dbReference type="InterPro" id="IPR009057">
    <property type="entry name" value="Homeodomain-like_sf"/>
</dbReference>
<sequence>MIPATSTSTSTCPAPGTGSGSSSTTRASGPPNRLSTTARIVALLIVRQGCDCIGALRSGNILYPMSTRGRQAEARRNDLALLRAAHEVFTTQGFDAPVSAIAKRAGVGMGSLYRRYRTKEELLQRLCLIAMERSLEAAESGLAQDDPWEGLARYVRTCVANRSGALAPIAGTIEVTDEMWRTARRCDEAAARLVARAHQAGVLRGDVTMLDISLLMEQFSRPAPGPPDEEHDHVKRRLLAIALDGLRAPGATELPGEPPSMEWYEARWGSAP</sequence>
<evidence type="ECO:0000256" key="3">
    <source>
        <dbReference type="ARBA" id="ARBA00023163"/>
    </source>
</evidence>
<feature type="region of interest" description="Disordered" evidence="5">
    <location>
        <begin position="249"/>
        <end position="272"/>
    </location>
</feature>
<dbReference type="PROSITE" id="PS50977">
    <property type="entry name" value="HTH_TETR_2"/>
    <property type="match status" value="1"/>
</dbReference>
<protein>
    <recommendedName>
        <fullName evidence="6">HTH tetR-type domain-containing protein</fullName>
    </recommendedName>
</protein>
<dbReference type="InterPro" id="IPR001647">
    <property type="entry name" value="HTH_TetR"/>
</dbReference>
<keyword evidence="3" id="KW-0804">Transcription</keyword>